<evidence type="ECO:0000256" key="3">
    <source>
        <dbReference type="ARBA" id="ARBA00022571"/>
    </source>
</evidence>
<dbReference type="PANTHER" id="PTHR30602:SF12">
    <property type="entry name" value="AMINO-ACID ACETYLTRANSFERASE NAGS1, CHLOROPLASTIC-RELATED"/>
    <property type="match status" value="1"/>
</dbReference>
<dbReference type="Gene3D" id="3.40.1160.10">
    <property type="entry name" value="Acetylglutamate kinase-like"/>
    <property type="match status" value="1"/>
</dbReference>
<dbReference type="STRING" id="51642.NSMM_480094"/>
<evidence type="ECO:0000313" key="11">
    <source>
        <dbReference type="Proteomes" id="UP000198729"/>
    </source>
</evidence>
<keyword evidence="5 8" id="KW-0808">Transferase</keyword>
<evidence type="ECO:0000256" key="1">
    <source>
        <dbReference type="ARBA" id="ARBA00004925"/>
    </source>
</evidence>
<evidence type="ECO:0000259" key="9">
    <source>
        <dbReference type="PROSITE" id="PS51186"/>
    </source>
</evidence>
<evidence type="ECO:0000256" key="8">
    <source>
        <dbReference type="HAMAP-Rule" id="MF_01105"/>
    </source>
</evidence>
<dbReference type="CDD" id="cd04237">
    <property type="entry name" value="AAK_NAGS-ABP"/>
    <property type="match status" value="1"/>
</dbReference>
<dbReference type="Pfam" id="PF00583">
    <property type="entry name" value="Acetyltransf_1"/>
    <property type="match status" value="1"/>
</dbReference>
<organism evidence="10 11">
    <name type="scientific">Nitrosomonas mobilis</name>
    <dbReference type="NCBI Taxonomy" id="51642"/>
    <lineage>
        <taxon>Bacteria</taxon>
        <taxon>Pseudomonadati</taxon>
        <taxon>Pseudomonadota</taxon>
        <taxon>Betaproteobacteria</taxon>
        <taxon>Nitrosomonadales</taxon>
        <taxon>Nitrosomonadaceae</taxon>
        <taxon>Nitrosomonas</taxon>
    </lineage>
</organism>
<dbReference type="PROSITE" id="PS51186">
    <property type="entry name" value="GNAT"/>
    <property type="match status" value="1"/>
</dbReference>
<dbReference type="EC" id="2.3.1.1" evidence="8"/>
<evidence type="ECO:0000256" key="5">
    <source>
        <dbReference type="ARBA" id="ARBA00022679"/>
    </source>
</evidence>
<dbReference type="CDD" id="cd04301">
    <property type="entry name" value="NAT_SF"/>
    <property type="match status" value="1"/>
</dbReference>
<dbReference type="InterPro" id="IPR036393">
    <property type="entry name" value="AceGlu_kinase-like_sf"/>
</dbReference>
<dbReference type="NCBIfam" id="TIGR01890">
    <property type="entry name" value="N-Ac-Glu-synth"/>
    <property type="match status" value="1"/>
</dbReference>
<dbReference type="EMBL" id="FMWO01000056">
    <property type="protein sequence ID" value="SCZ86092.1"/>
    <property type="molecule type" value="Genomic_DNA"/>
</dbReference>
<dbReference type="InterPro" id="IPR001048">
    <property type="entry name" value="Asp/Glu/Uridylate_kinase"/>
</dbReference>
<dbReference type="UniPathway" id="UPA00068">
    <property type="reaction ID" value="UER00106"/>
</dbReference>
<accession>A0A1G5SG54</accession>
<comment type="catalytic activity">
    <reaction evidence="7 8">
        <text>L-glutamate + acetyl-CoA = N-acetyl-L-glutamate + CoA + H(+)</text>
        <dbReference type="Rhea" id="RHEA:24292"/>
        <dbReference type="ChEBI" id="CHEBI:15378"/>
        <dbReference type="ChEBI" id="CHEBI:29985"/>
        <dbReference type="ChEBI" id="CHEBI:44337"/>
        <dbReference type="ChEBI" id="CHEBI:57287"/>
        <dbReference type="ChEBI" id="CHEBI:57288"/>
        <dbReference type="EC" id="2.3.1.1"/>
    </reaction>
</comment>
<dbReference type="PIRSF" id="PIRSF000423">
    <property type="entry name" value="ArgA"/>
    <property type="match status" value="1"/>
</dbReference>
<evidence type="ECO:0000256" key="4">
    <source>
        <dbReference type="ARBA" id="ARBA00022605"/>
    </source>
</evidence>
<dbReference type="InterPro" id="IPR033719">
    <property type="entry name" value="NAGS_kin"/>
</dbReference>
<dbReference type="InterPro" id="IPR016181">
    <property type="entry name" value="Acyl_CoA_acyltransferase"/>
</dbReference>
<keyword evidence="4 8" id="KW-0028">Amino-acid biosynthesis</keyword>
<dbReference type="Proteomes" id="UP000198729">
    <property type="component" value="Unassembled WGS sequence"/>
</dbReference>
<dbReference type="GO" id="GO:0004042">
    <property type="term" value="F:L-glutamate N-acetyltransferase activity"/>
    <property type="evidence" value="ECO:0007669"/>
    <property type="project" value="UniProtKB-UniRule"/>
</dbReference>
<dbReference type="NCBIfam" id="NF003641">
    <property type="entry name" value="PRK05279.1"/>
    <property type="match status" value="1"/>
</dbReference>
<comment type="pathway">
    <text evidence="1 8">Amino-acid biosynthesis; L-arginine biosynthesis; N(2)-acetyl-L-ornithine from L-glutamate: step 1/4.</text>
</comment>
<proteinExistence type="inferred from homology"/>
<evidence type="ECO:0000313" key="10">
    <source>
        <dbReference type="EMBL" id="SCZ86092.1"/>
    </source>
</evidence>
<dbReference type="AlphaFoldDB" id="A0A1G5SG54"/>
<dbReference type="GO" id="GO:0005737">
    <property type="term" value="C:cytoplasm"/>
    <property type="evidence" value="ECO:0007669"/>
    <property type="project" value="UniProtKB-SubCell"/>
</dbReference>
<name>A0A1G5SG54_9PROT</name>
<dbReference type="PANTHER" id="PTHR30602">
    <property type="entry name" value="AMINO-ACID ACETYLTRANSFERASE"/>
    <property type="match status" value="1"/>
</dbReference>
<protein>
    <recommendedName>
        <fullName evidence="8">Amino-acid acetyltransferase</fullName>
        <ecNumber evidence="8">2.3.1.1</ecNumber>
    </recommendedName>
    <alternativeName>
        <fullName evidence="8">N-acetylglutamate synthase</fullName>
        <shortName evidence="8">AGS</shortName>
        <shortName evidence="8">NAGS</shortName>
    </alternativeName>
</protein>
<keyword evidence="8" id="KW-0963">Cytoplasm</keyword>
<dbReference type="InterPro" id="IPR010167">
    <property type="entry name" value="NH2A_AcTrfase"/>
</dbReference>
<dbReference type="OrthoDB" id="9802238at2"/>
<dbReference type="RefSeq" id="WP_090286898.1">
    <property type="nucleotide sequence ID" value="NZ_FMWO01000056.1"/>
</dbReference>
<gene>
    <name evidence="8 10" type="primary">argA</name>
    <name evidence="10" type="ORF">NSMM_480094</name>
</gene>
<feature type="domain" description="N-acetyltransferase" evidence="9">
    <location>
        <begin position="297"/>
        <end position="444"/>
    </location>
</feature>
<comment type="subcellular location">
    <subcellularLocation>
        <location evidence="8">Cytoplasm</location>
    </subcellularLocation>
</comment>
<dbReference type="GO" id="GO:0006526">
    <property type="term" value="P:L-arginine biosynthetic process"/>
    <property type="evidence" value="ECO:0007669"/>
    <property type="project" value="UniProtKB-UniRule"/>
</dbReference>
<comment type="miscellaneous">
    <text evidence="8">In bacteria which possess the bifunctional enzyme ornithine acetyltransferase/N-acetylglutamate synthase (ArgJ), ArgA fulfills an anaplerotic role.</text>
</comment>
<dbReference type="InterPro" id="IPR000182">
    <property type="entry name" value="GNAT_dom"/>
</dbReference>
<keyword evidence="3 8" id="KW-0055">Arginine biosynthesis</keyword>
<keyword evidence="6 8" id="KW-0012">Acyltransferase</keyword>
<reference evidence="10 11" key="1">
    <citation type="submission" date="2016-10" db="EMBL/GenBank/DDBJ databases">
        <authorList>
            <person name="de Groot N.N."/>
        </authorList>
    </citation>
    <scope>NUCLEOTIDE SEQUENCE [LARGE SCALE GENOMIC DNA]</scope>
    <source>
        <strain evidence="10">1</strain>
    </source>
</reference>
<dbReference type="SUPFAM" id="SSF55729">
    <property type="entry name" value="Acyl-CoA N-acyltransferases (Nat)"/>
    <property type="match status" value="1"/>
</dbReference>
<evidence type="ECO:0000256" key="6">
    <source>
        <dbReference type="ARBA" id="ARBA00023315"/>
    </source>
</evidence>
<dbReference type="Gene3D" id="3.40.630.30">
    <property type="match status" value="1"/>
</dbReference>
<dbReference type="HAMAP" id="MF_01105">
    <property type="entry name" value="N_acetyl_glu_synth"/>
    <property type="match status" value="1"/>
</dbReference>
<dbReference type="Pfam" id="PF00696">
    <property type="entry name" value="AA_kinase"/>
    <property type="match status" value="1"/>
</dbReference>
<dbReference type="SUPFAM" id="SSF53633">
    <property type="entry name" value="Carbamate kinase-like"/>
    <property type="match status" value="1"/>
</dbReference>
<comment type="similarity">
    <text evidence="2 8">Belongs to the acetyltransferase family. ArgA subfamily.</text>
</comment>
<evidence type="ECO:0000256" key="7">
    <source>
        <dbReference type="ARBA" id="ARBA00048372"/>
    </source>
</evidence>
<evidence type="ECO:0000256" key="2">
    <source>
        <dbReference type="ARBA" id="ARBA00009145"/>
    </source>
</evidence>
<keyword evidence="11" id="KW-1185">Reference proteome</keyword>
<sequence>MQPDTNFITWFRAVTPYIQLFRNKIFVIAFGGDVVADEKFVSLVHDFNLLASLGIRLVLVHGARPQIESRLQADAHEISYVQGMRVTDANALQYVKEAVGRVRSEIEARLSMGLPNSPMANAAIKVVSGNFVTARPIGVVDGIDLQYTGEVRRINASAIHEQLAQGNVVLLSSLGYSPTGETFNLTLENIAAEVAIALQANKLVFLMSKPGVCQLLKAEETLLRELTVKQGKTWLKHATESGYPDEDTLLYLPWALQACERGVARAHLISHHIDGALLLELFSHEGVGSMITRDPLQVIRQAKIEDIGAILQLIEPLENSGILVRRSRELLEMEIGHFMVLEHDQMIIACAALYPFPDESACELACLAVHPDQREAGIGRTLIDYLEQHARQQGFNRLFVLTTRTAHWFLERGFYPAALDQLPHPRQQLYNYQRRSKVFQKTLTANHPK</sequence>